<accession>A0A0F7L671</accession>
<name>A0A0F7L671_9VIRU</name>
<evidence type="ECO:0000313" key="1">
    <source>
        <dbReference type="EMBL" id="AKH46516.1"/>
    </source>
</evidence>
<reference evidence="1" key="1">
    <citation type="journal article" date="2015" name="Front. Microbiol.">
        <title>Combining genomic sequencing methods to explore viral diversity and reveal potential virus-host interactions.</title>
        <authorList>
            <person name="Chow C.E."/>
            <person name="Winget D.M."/>
            <person name="White R.A.III."/>
            <person name="Hallam S.J."/>
            <person name="Suttle C.A."/>
        </authorList>
    </citation>
    <scope>NUCLEOTIDE SEQUENCE</scope>
    <source>
        <strain evidence="1">Anoxic3_9</strain>
    </source>
</reference>
<dbReference type="EMBL" id="KR029584">
    <property type="protein sequence ID" value="AKH46516.1"/>
    <property type="molecule type" value="Genomic_DNA"/>
</dbReference>
<protein>
    <submittedName>
        <fullName evidence="1">Uncharacterized protein</fullName>
    </submittedName>
</protein>
<organism evidence="1">
    <name type="scientific">uncultured marine virus</name>
    <dbReference type="NCBI Taxonomy" id="186617"/>
    <lineage>
        <taxon>Viruses</taxon>
        <taxon>environmental samples</taxon>
    </lineage>
</organism>
<sequence length="51" mass="5495">MTWVIWGSLEAVKVISKEPSARVTAEAPAGEGSDSATITESSFLQYVYFAL</sequence>
<reference evidence="1" key="2">
    <citation type="submission" date="2015-03" db="EMBL/GenBank/DDBJ databases">
        <authorList>
            <person name="Chow C.-E.T."/>
            <person name="Winget D.M."/>
            <person name="White R.A.III."/>
            <person name="Hallam S.J."/>
            <person name="Suttle C.A."/>
        </authorList>
    </citation>
    <scope>NUCLEOTIDE SEQUENCE</scope>
    <source>
        <strain evidence="1">Anoxic3_9</strain>
    </source>
</reference>
<proteinExistence type="predicted"/>